<keyword evidence="1" id="KW-0732">Signal</keyword>
<reference evidence="2 3" key="1">
    <citation type="submission" date="2020-08" db="EMBL/GenBank/DDBJ databases">
        <title>Genomic Encyclopedia of Type Strains, Phase IV (KMG-IV): sequencing the most valuable type-strain genomes for metagenomic binning, comparative biology and taxonomic classification.</title>
        <authorList>
            <person name="Goeker M."/>
        </authorList>
    </citation>
    <scope>NUCLEOTIDE SEQUENCE [LARGE SCALE GENOMIC DNA]</scope>
    <source>
        <strain evidence="2 3">DSM 23562</strain>
    </source>
</reference>
<evidence type="ECO:0008006" key="4">
    <source>
        <dbReference type="Google" id="ProtNLM"/>
    </source>
</evidence>
<dbReference type="RefSeq" id="WP_184193193.1">
    <property type="nucleotide sequence ID" value="NZ_JACHGW010000001.1"/>
</dbReference>
<evidence type="ECO:0000256" key="1">
    <source>
        <dbReference type="SAM" id="SignalP"/>
    </source>
</evidence>
<comment type="caution">
    <text evidence="2">The sequence shown here is derived from an EMBL/GenBank/DDBJ whole genome shotgun (WGS) entry which is preliminary data.</text>
</comment>
<dbReference type="Pfam" id="PF07586">
    <property type="entry name" value="HXXSHH"/>
    <property type="match status" value="1"/>
</dbReference>
<dbReference type="EMBL" id="JACHGW010000001">
    <property type="protein sequence ID" value="MBB6049595.1"/>
    <property type="molecule type" value="Genomic_DNA"/>
</dbReference>
<dbReference type="InterPro" id="IPR011447">
    <property type="entry name" value="DUF1552"/>
</dbReference>
<organism evidence="2 3">
    <name type="scientific">Armatimonas rosea</name>
    <dbReference type="NCBI Taxonomy" id="685828"/>
    <lineage>
        <taxon>Bacteria</taxon>
        <taxon>Bacillati</taxon>
        <taxon>Armatimonadota</taxon>
        <taxon>Armatimonadia</taxon>
        <taxon>Armatimonadales</taxon>
        <taxon>Armatimonadaceae</taxon>
        <taxon>Armatimonas</taxon>
    </lineage>
</organism>
<gene>
    <name evidence="2" type="ORF">HNQ39_001357</name>
</gene>
<protein>
    <recommendedName>
        <fullName evidence="4">DUF1552 domain-containing protein</fullName>
    </recommendedName>
</protein>
<proteinExistence type="predicted"/>
<feature type="chain" id="PRO_5031349617" description="DUF1552 domain-containing protein" evidence="1">
    <location>
        <begin position="22"/>
        <end position="455"/>
    </location>
</feature>
<evidence type="ECO:0000313" key="2">
    <source>
        <dbReference type="EMBL" id="MBB6049595.1"/>
    </source>
</evidence>
<dbReference type="PROSITE" id="PS51318">
    <property type="entry name" value="TAT"/>
    <property type="match status" value="1"/>
</dbReference>
<dbReference type="Proteomes" id="UP000520814">
    <property type="component" value="Unassembled WGS sequence"/>
</dbReference>
<sequence>MSNDALISRRLLLRGAGTAMALPFLEAMLPQSALAQSGKGSAPVRMAFLFVPNGINMKHWTPEYEGALTALPSTLEPLAAFKNSINVLTGLSQYGAEAQLDGAGDHARSAAAWLTGCHPRKTDGANIKAGISADQLAALKRGHQTLFPSLELGCERGSMAGNCDSGYSCAYSHTISWRSDTTPVAKEDSPRLVFERLFKVENVNESAAARAKRQRYNQSILDFVKDDATSLQKKLGAHDRQKLDEYFTGIREIERRIEFLEKASKATGATAENFQQRFPTPGQGALDYPQQIQLLGDMMVLAFQADITRISTFMLADEGSGRAYRNIGINEGHHDLSHHGRDSDKLEKLRKINQYHTEQLAYILNKMQSIKEGDKTLLDNTMLLYGAGISDGDRHNHNDLPLLLCGKGGGAIKTGRHVRYADKTPMSNLLITMLDRFGVPGETLGDSTGKLQQLF</sequence>
<name>A0A7W9SMY4_ARMRO</name>
<accession>A0A7W9SMY4</accession>
<feature type="signal peptide" evidence="1">
    <location>
        <begin position="1"/>
        <end position="21"/>
    </location>
</feature>
<keyword evidence="3" id="KW-1185">Reference proteome</keyword>
<evidence type="ECO:0000313" key="3">
    <source>
        <dbReference type="Proteomes" id="UP000520814"/>
    </source>
</evidence>
<dbReference type="AlphaFoldDB" id="A0A7W9SMY4"/>
<dbReference type="InterPro" id="IPR006311">
    <property type="entry name" value="TAT_signal"/>
</dbReference>